<name>A0A2U2RMK1_9MICO</name>
<dbReference type="Gene3D" id="3.30.360.10">
    <property type="entry name" value="Dihydrodipicolinate Reductase, domain 2"/>
    <property type="match status" value="1"/>
</dbReference>
<proteinExistence type="predicted"/>
<comment type="caution">
    <text evidence="4">The sequence shown here is derived from an EMBL/GenBank/DDBJ whole genome shotgun (WGS) entry which is preliminary data.</text>
</comment>
<accession>A0A2U2RMK1</accession>
<feature type="domain" description="Gfo/Idh/MocA-like oxidoreductase N-terminal" evidence="2">
    <location>
        <begin position="68"/>
        <end position="136"/>
    </location>
</feature>
<gene>
    <name evidence="4" type="ORF">DEO23_00060</name>
</gene>
<evidence type="ECO:0000256" key="1">
    <source>
        <dbReference type="ARBA" id="ARBA00023027"/>
    </source>
</evidence>
<dbReference type="InterPro" id="IPR000683">
    <property type="entry name" value="Gfo/Idh/MocA-like_OxRdtase_N"/>
</dbReference>
<dbReference type="Pfam" id="PF22725">
    <property type="entry name" value="GFO_IDH_MocA_C3"/>
    <property type="match status" value="1"/>
</dbReference>
<protein>
    <submittedName>
        <fullName evidence="4">Gfo/Idh/MocA family oxidoreductase</fullName>
    </submittedName>
</protein>
<dbReference type="InterPro" id="IPR055170">
    <property type="entry name" value="GFO_IDH_MocA-like_dom"/>
</dbReference>
<dbReference type="OrthoDB" id="9792085at2"/>
<dbReference type="SUPFAM" id="SSF51735">
    <property type="entry name" value="NAD(P)-binding Rossmann-fold domains"/>
    <property type="match status" value="1"/>
</dbReference>
<dbReference type="PANTHER" id="PTHR43377">
    <property type="entry name" value="BILIVERDIN REDUCTASE A"/>
    <property type="match status" value="1"/>
</dbReference>
<dbReference type="Gene3D" id="3.40.50.720">
    <property type="entry name" value="NAD(P)-binding Rossmann-like Domain"/>
    <property type="match status" value="1"/>
</dbReference>
<evidence type="ECO:0000259" key="3">
    <source>
        <dbReference type="Pfam" id="PF22725"/>
    </source>
</evidence>
<dbReference type="EMBL" id="QFKX01000001">
    <property type="protein sequence ID" value="PWH07100.1"/>
    <property type="molecule type" value="Genomic_DNA"/>
</dbReference>
<dbReference type="AlphaFoldDB" id="A0A2U2RMK1"/>
<dbReference type="SUPFAM" id="SSF55347">
    <property type="entry name" value="Glyceraldehyde-3-phosphate dehydrogenase-like, C-terminal domain"/>
    <property type="match status" value="1"/>
</dbReference>
<dbReference type="InterPro" id="IPR036291">
    <property type="entry name" value="NAD(P)-bd_dom_sf"/>
</dbReference>
<feature type="domain" description="GFO/IDH/MocA-like oxidoreductase" evidence="3">
    <location>
        <begin position="147"/>
        <end position="273"/>
    </location>
</feature>
<evidence type="ECO:0000259" key="2">
    <source>
        <dbReference type="Pfam" id="PF01408"/>
    </source>
</evidence>
<dbReference type="Pfam" id="PF01408">
    <property type="entry name" value="GFO_IDH_MocA"/>
    <property type="match status" value="1"/>
</dbReference>
<keyword evidence="1" id="KW-0520">NAD</keyword>
<dbReference type="Proteomes" id="UP000245590">
    <property type="component" value="Unassembled WGS sequence"/>
</dbReference>
<organism evidence="4 5">
    <name type="scientific">Brachybacterium endophyticum</name>
    <dbReference type="NCBI Taxonomy" id="2182385"/>
    <lineage>
        <taxon>Bacteria</taxon>
        <taxon>Bacillati</taxon>
        <taxon>Actinomycetota</taxon>
        <taxon>Actinomycetes</taxon>
        <taxon>Micrococcales</taxon>
        <taxon>Dermabacteraceae</taxon>
        <taxon>Brachybacterium</taxon>
    </lineage>
</organism>
<keyword evidence="5" id="KW-1185">Reference proteome</keyword>
<dbReference type="GO" id="GO:0000166">
    <property type="term" value="F:nucleotide binding"/>
    <property type="evidence" value="ECO:0007669"/>
    <property type="project" value="InterPro"/>
</dbReference>
<dbReference type="PANTHER" id="PTHR43377:SF1">
    <property type="entry name" value="BILIVERDIN REDUCTASE A"/>
    <property type="match status" value="1"/>
</dbReference>
<dbReference type="RefSeq" id="WP_109273984.1">
    <property type="nucleotide sequence ID" value="NZ_QFKX01000001.1"/>
</dbReference>
<reference evidence="4 5" key="1">
    <citation type="submission" date="2018-05" db="EMBL/GenBank/DDBJ databases">
        <title>Brachybacterium sp. M1HQ-2T, whole genome shotgun sequence.</title>
        <authorList>
            <person name="Tuo L."/>
        </authorList>
    </citation>
    <scope>NUCLEOTIDE SEQUENCE [LARGE SCALE GENOMIC DNA]</scope>
    <source>
        <strain evidence="4 5">M1HQ-2</strain>
    </source>
</reference>
<sequence>MLTANQLGGDARNDGARAARPLRIALMSCAHTHAAGYAGLLDAREDVDLVVADPDGFGDVRARRVVGSYQEAWDYYAEGPDAIVVTSANAHHRDLVLEAARRGVHVLCEKPLATTVADAESMVAACQEAGVVLMTAFPVHFSPQVAVLRDAVHGGTLGTVMGLTGTNNGMLPGGRDWFTDVDLSGGGALVDHTVHIAQILDSLLGEPETVHAVTNRILYADRAGEGAETGGLVTFTYPDGTITTIDCSWSQPADAPTWGGLRLQALGTGGQLEIDAFAERVEGFGQWHPYGADLDALLLDAFVGAVRAGKSAEPTGEVGLRTVRVVAAAQESVRTGQAVALTSV</sequence>
<dbReference type="InterPro" id="IPR051450">
    <property type="entry name" value="Gfo/Idh/MocA_Oxidoreductases"/>
</dbReference>
<evidence type="ECO:0000313" key="5">
    <source>
        <dbReference type="Proteomes" id="UP000245590"/>
    </source>
</evidence>
<evidence type="ECO:0000313" key="4">
    <source>
        <dbReference type="EMBL" id="PWH07100.1"/>
    </source>
</evidence>